<evidence type="ECO:0000313" key="3">
    <source>
        <dbReference type="EMBL" id="KAK0131421.1"/>
    </source>
</evidence>
<reference evidence="3" key="1">
    <citation type="journal article" date="2023" name="Front. Mar. Sci.">
        <title>A new Merluccius polli reference genome to investigate the effects of global change in West African waters.</title>
        <authorList>
            <person name="Mateo J.L."/>
            <person name="Blanco-Fernandez C."/>
            <person name="Garcia-Vazquez E."/>
            <person name="Machado-Schiaffino G."/>
        </authorList>
    </citation>
    <scope>NUCLEOTIDE SEQUENCE</scope>
    <source>
        <strain evidence="3">C29</strain>
        <tissue evidence="3">Fin</tissue>
    </source>
</reference>
<dbReference type="PANTHER" id="PTHR36291">
    <property type="entry name" value="UBAP1-MVB12-ASSOCIATED (UMA)-DOMAIN CONTAINING PROTEIN 1"/>
    <property type="match status" value="1"/>
</dbReference>
<evidence type="ECO:0000256" key="1">
    <source>
        <dbReference type="SAM" id="MobiDB-lite"/>
    </source>
</evidence>
<accession>A0AA47NMD7</accession>
<evidence type="ECO:0000259" key="2">
    <source>
        <dbReference type="PROSITE" id="PS51497"/>
    </source>
</evidence>
<dbReference type="EMBL" id="JAOPHQ010006545">
    <property type="protein sequence ID" value="KAK0131421.1"/>
    <property type="molecule type" value="Genomic_DNA"/>
</dbReference>
<name>A0AA47NMD7_MERPO</name>
<dbReference type="AlphaFoldDB" id="A0AA47NMD7"/>
<dbReference type="PANTHER" id="PTHR36291:SF1">
    <property type="entry name" value="UBAP1-MVB12-ASSOCIATED (UMA)-DOMAIN CONTAINING PROTEIN 1"/>
    <property type="match status" value="1"/>
</dbReference>
<proteinExistence type="predicted"/>
<comment type="caution">
    <text evidence="3">The sequence shown here is derived from an EMBL/GenBank/DDBJ whole genome shotgun (WGS) entry which is preliminary data.</text>
</comment>
<dbReference type="InterPro" id="IPR023340">
    <property type="entry name" value="UMA"/>
</dbReference>
<protein>
    <submittedName>
        <fullName evidence="3">UBAP1-MVB12-associated (UMA)-domain containing protein 1</fullName>
    </submittedName>
</protein>
<gene>
    <name evidence="3" type="primary">UMAD1</name>
    <name evidence="3" type="ORF">N1851_033873</name>
</gene>
<organism evidence="3 4">
    <name type="scientific">Merluccius polli</name>
    <name type="common">Benguela hake</name>
    <name type="synonym">Merluccius cadenati</name>
    <dbReference type="NCBI Taxonomy" id="89951"/>
    <lineage>
        <taxon>Eukaryota</taxon>
        <taxon>Metazoa</taxon>
        <taxon>Chordata</taxon>
        <taxon>Craniata</taxon>
        <taxon>Vertebrata</taxon>
        <taxon>Euteleostomi</taxon>
        <taxon>Actinopterygii</taxon>
        <taxon>Neopterygii</taxon>
        <taxon>Teleostei</taxon>
        <taxon>Neoteleostei</taxon>
        <taxon>Acanthomorphata</taxon>
        <taxon>Zeiogadaria</taxon>
        <taxon>Gadariae</taxon>
        <taxon>Gadiformes</taxon>
        <taxon>Gadoidei</taxon>
        <taxon>Merlucciidae</taxon>
        <taxon>Merluccius</taxon>
    </lineage>
</organism>
<dbReference type="PROSITE" id="PS51497">
    <property type="entry name" value="UMA"/>
    <property type="match status" value="1"/>
</dbReference>
<dbReference type="Proteomes" id="UP001174136">
    <property type="component" value="Unassembled WGS sequence"/>
</dbReference>
<keyword evidence="4" id="KW-1185">Reference proteome</keyword>
<feature type="region of interest" description="Disordered" evidence="1">
    <location>
        <begin position="62"/>
        <end position="92"/>
    </location>
</feature>
<evidence type="ECO:0000313" key="4">
    <source>
        <dbReference type="Proteomes" id="UP001174136"/>
    </source>
</evidence>
<feature type="domain" description="UMA" evidence="2">
    <location>
        <begin position="104"/>
        <end position="152"/>
    </location>
</feature>
<dbReference type="InterPro" id="IPR053292">
    <property type="entry name" value="UBAP1-MVB12_assoc_domain"/>
</dbReference>
<sequence>MFSFLGLRKDSKKSTSEKEADGGFVIVGETAGEQSWRMQSMHVSHPSTNVVVQPSQYTSPYPTLSPRMVEPKKHAPAVPTMPTVAAGPPAPPTTDVNPSVPDFLGDVPFTLAPHILAMQAEFTLNSDLILSRDINYNLTSFNYDFTLENSVLCDL</sequence>
<feature type="compositionally biased region" description="Low complexity" evidence="1">
    <location>
        <begin position="76"/>
        <end position="87"/>
    </location>
</feature>